<proteinExistence type="predicted"/>
<gene>
    <name evidence="1" type="ORF">SAMN04488026_10367</name>
</gene>
<dbReference type="EMBL" id="FNEK01000036">
    <property type="protein sequence ID" value="SDK27445.1"/>
    <property type="molecule type" value="Genomic_DNA"/>
</dbReference>
<keyword evidence="2" id="KW-1185">Reference proteome</keyword>
<protein>
    <submittedName>
        <fullName evidence="1">Uncharacterized protein</fullName>
    </submittedName>
</protein>
<dbReference type="STRING" id="571298.SAMN04488026_10367"/>
<organism evidence="1 2">
    <name type="scientific">Aliiruegeria lutimaris</name>
    <dbReference type="NCBI Taxonomy" id="571298"/>
    <lineage>
        <taxon>Bacteria</taxon>
        <taxon>Pseudomonadati</taxon>
        <taxon>Pseudomonadota</taxon>
        <taxon>Alphaproteobacteria</taxon>
        <taxon>Rhodobacterales</taxon>
        <taxon>Roseobacteraceae</taxon>
        <taxon>Aliiruegeria</taxon>
    </lineage>
</organism>
<reference evidence="1 2" key="1">
    <citation type="submission" date="2016-10" db="EMBL/GenBank/DDBJ databases">
        <authorList>
            <person name="de Groot N.N."/>
        </authorList>
    </citation>
    <scope>NUCLEOTIDE SEQUENCE [LARGE SCALE GENOMIC DNA]</scope>
    <source>
        <strain evidence="1 2">DSM 25294</strain>
    </source>
</reference>
<dbReference type="AlphaFoldDB" id="A0A1G9ALP5"/>
<dbReference type="Proteomes" id="UP000199382">
    <property type="component" value="Unassembled WGS sequence"/>
</dbReference>
<accession>A0A1G9ALP5</accession>
<sequence length="89" mass="9957">MRKKPQPLTQAEFDALDDSQLLRTNQFVSTVNHAGPYPYGRSHWWARVQQGAFAPPKHRPGRSKATDPCFWTKADVHAAIATLEKADAA</sequence>
<name>A0A1G9ALP5_9RHOB</name>
<evidence type="ECO:0000313" key="1">
    <source>
        <dbReference type="EMBL" id="SDK27445.1"/>
    </source>
</evidence>
<evidence type="ECO:0000313" key="2">
    <source>
        <dbReference type="Proteomes" id="UP000199382"/>
    </source>
</evidence>